<reference evidence="1 3" key="1">
    <citation type="journal article" date="2014" name="ISME J.">
        <title>Trehalose/2-sulfotrehalose biosynthesis and glycine-betaine uptake are widely spread mechanisms for osmoadaptation in the Halobacteriales.</title>
        <authorList>
            <person name="Youssef N.H."/>
            <person name="Savage-Ashlock K.N."/>
            <person name="McCully A.L."/>
            <person name="Luedtke B."/>
            <person name="Shaw E.I."/>
            <person name="Hoff W.D."/>
            <person name="Elshahed M.S."/>
        </authorList>
    </citation>
    <scope>NUCLEOTIDE SEQUENCE [LARGE SCALE GENOMIC DNA]</scope>
    <source>
        <strain evidence="1 3">DX253</strain>
    </source>
</reference>
<dbReference type="Proteomes" id="UP000184203">
    <property type="component" value="Unassembled WGS sequence"/>
</dbReference>
<proteinExistence type="predicted"/>
<protein>
    <submittedName>
        <fullName evidence="2">Nitrous oxide reductase accessory protein NosL</fullName>
    </submittedName>
    <submittedName>
        <fullName evidence="1">NosL family protein</fullName>
    </submittedName>
</protein>
<dbReference type="EMBL" id="FRAN01000004">
    <property type="protein sequence ID" value="SHL01186.1"/>
    <property type="molecule type" value="Genomic_DNA"/>
</dbReference>
<evidence type="ECO:0000313" key="1">
    <source>
        <dbReference type="EMBL" id="EFW91442.1"/>
    </source>
</evidence>
<dbReference type="InterPro" id="IPR006311">
    <property type="entry name" value="TAT_signal"/>
</dbReference>
<dbReference type="PANTHER" id="PTHR41247">
    <property type="entry name" value="HTH-TYPE TRANSCRIPTIONAL REPRESSOR YCNK"/>
    <property type="match status" value="1"/>
</dbReference>
<accession>E7QW29</accession>
<dbReference type="Pfam" id="PF05573">
    <property type="entry name" value="NosL"/>
    <property type="match status" value="1"/>
</dbReference>
<dbReference type="Gene3D" id="3.30.70.2050">
    <property type="match status" value="1"/>
</dbReference>
<dbReference type="Proteomes" id="UP000003751">
    <property type="component" value="Unassembled WGS sequence"/>
</dbReference>
<name>E7QW29_HALPU</name>
<dbReference type="PROSITE" id="PS51257">
    <property type="entry name" value="PROKAR_LIPOPROTEIN"/>
    <property type="match status" value="1"/>
</dbReference>
<gene>
    <name evidence="2" type="ORF">SAMN05444342_2733</name>
    <name evidence="1" type="ORF">ZOD2009_15086</name>
</gene>
<dbReference type="RefSeq" id="WP_007981137.1">
    <property type="nucleotide sequence ID" value="NZ_AEMG01000015.1"/>
</dbReference>
<dbReference type="PROSITE" id="PS51318">
    <property type="entry name" value="TAT"/>
    <property type="match status" value="1"/>
</dbReference>
<keyword evidence="4" id="KW-1185">Reference proteome</keyword>
<reference evidence="4" key="3">
    <citation type="submission" date="2016-11" db="EMBL/GenBank/DDBJ databases">
        <authorList>
            <person name="Varghese N."/>
            <person name="Submissions S."/>
        </authorList>
    </citation>
    <scope>NUCLEOTIDE SEQUENCE [LARGE SCALE GENOMIC DNA]</scope>
    <source>
        <strain evidence="4">DX253</strain>
    </source>
</reference>
<evidence type="ECO:0000313" key="4">
    <source>
        <dbReference type="Proteomes" id="UP000184203"/>
    </source>
</evidence>
<dbReference type="SUPFAM" id="SSF160387">
    <property type="entry name" value="NosL/MerB-like"/>
    <property type="match status" value="1"/>
</dbReference>
<sequence length="191" mass="20592">MTKLRPAASRRAVLVGAGTTGAALLAGCLGSGNGKSVEPIALTGTKQCETCGMVLEQHPGPKAQFFYRDEGPEHDGPAWFCSAWEGFQYDMRASDRDWTRREGFITDYSAVDYEVFSDGGDQFISSHLQEESFSPVSELVYVVGSDVVGAMGDDLLPFGERADADAFADEYGGDVIDYDAVTPRLIGQIGR</sequence>
<dbReference type="PANTHER" id="PTHR41247:SF1">
    <property type="entry name" value="HTH-TYPE TRANSCRIPTIONAL REPRESSOR YCNK"/>
    <property type="match status" value="1"/>
</dbReference>
<dbReference type="EMBL" id="AEMG01000015">
    <property type="protein sequence ID" value="EFW91442.1"/>
    <property type="molecule type" value="Genomic_DNA"/>
</dbReference>
<dbReference type="InterPro" id="IPR008719">
    <property type="entry name" value="N2O_reductase_NosL"/>
</dbReference>
<organism evidence="1 3">
    <name type="scientific">Haladaptatus paucihalophilus DX253</name>
    <dbReference type="NCBI Taxonomy" id="797209"/>
    <lineage>
        <taxon>Archaea</taxon>
        <taxon>Methanobacteriati</taxon>
        <taxon>Methanobacteriota</taxon>
        <taxon>Stenosarchaea group</taxon>
        <taxon>Halobacteria</taxon>
        <taxon>Halobacteriales</taxon>
        <taxon>Haladaptataceae</taxon>
        <taxon>Haladaptatus</taxon>
    </lineage>
</organism>
<dbReference type="STRING" id="797209.GCA_000376445_03527"/>
<dbReference type="OrthoDB" id="162738at2157"/>
<dbReference type="eggNOG" id="arCOG04012">
    <property type="taxonomic scope" value="Archaea"/>
</dbReference>
<evidence type="ECO:0000313" key="3">
    <source>
        <dbReference type="Proteomes" id="UP000003751"/>
    </source>
</evidence>
<evidence type="ECO:0000313" key="2">
    <source>
        <dbReference type="EMBL" id="SHL01186.1"/>
    </source>
</evidence>
<reference evidence="2" key="2">
    <citation type="submission" date="2016-11" db="EMBL/GenBank/DDBJ databases">
        <authorList>
            <person name="Jaros S."/>
            <person name="Januszkiewicz K."/>
            <person name="Wedrychowicz H."/>
        </authorList>
    </citation>
    <scope>NUCLEOTIDE SEQUENCE [LARGE SCALE GENOMIC DNA]</scope>
    <source>
        <strain evidence="2">DX253</strain>
    </source>
</reference>
<dbReference type="AlphaFoldDB" id="E7QW29"/>
<dbReference type="PATRIC" id="fig|797209.4.peg.2977"/>